<proteinExistence type="predicted"/>
<gene>
    <name evidence="2" type="ORF">JXQ802_LOCUS4807</name>
</gene>
<comment type="caution">
    <text evidence="2">The sequence shown here is derived from an EMBL/GenBank/DDBJ whole genome shotgun (WGS) entry which is preliminary data.</text>
</comment>
<reference evidence="2" key="1">
    <citation type="submission" date="2021-02" db="EMBL/GenBank/DDBJ databases">
        <authorList>
            <person name="Nowell W R."/>
        </authorList>
    </citation>
    <scope>NUCLEOTIDE SEQUENCE</scope>
</reference>
<name>A0A813TQH3_9BILA</name>
<organism evidence="2 3">
    <name type="scientific">Rotaria sordida</name>
    <dbReference type="NCBI Taxonomy" id="392033"/>
    <lineage>
        <taxon>Eukaryota</taxon>
        <taxon>Metazoa</taxon>
        <taxon>Spiralia</taxon>
        <taxon>Gnathifera</taxon>
        <taxon>Rotifera</taxon>
        <taxon>Eurotatoria</taxon>
        <taxon>Bdelloidea</taxon>
        <taxon>Philodinida</taxon>
        <taxon>Philodinidae</taxon>
        <taxon>Rotaria</taxon>
    </lineage>
</organism>
<accession>A0A813TQH3</accession>
<sequence length="110" mass="12105">MSIEESRCGFDSNKCVDWTTTRRSGYKPGPNESIDPQYTTTRTFNGTGKSSQKNDKINKSESKKKSAIKTNKTLTSSTRSAVLNKSKSMKRNISSNISMTKANTAQSPVS</sequence>
<protein>
    <submittedName>
        <fullName evidence="2">Uncharacterized protein</fullName>
    </submittedName>
</protein>
<evidence type="ECO:0000313" key="3">
    <source>
        <dbReference type="Proteomes" id="UP000663870"/>
    </source>
</evidence>
<feature type="region of interest" description="Disordered" evidence="1">
    <location>
        <begin position="19"/>
        <end position="110"/>
    </location>
</feature>
<dbReference type="EMBL" id="CAJNOL010000069">
    <property type="protein sequence ID" value="CAF0812976.1"/>
    <property type="molecule type" value="Genomic_DNA"/>
</dbReference>
<evidence type="ECO:0000256" key="1">
    <source>
        <dbReference type="SAM" id="MobiDB-lite"/>
    </source>
</evidence>
<dbReference type="AlphaFoldDB" id="A0A813TQH3"/>
<keyword evidence="3" id="KW-1185">Reference proteome</keyword>
<feature type="compositionally biased region" description="Polar residues" evidence="1">
    <location>
        <begin position="68"/>
        <end position="110"/>
    </location>
</feature>
<dbReference type="Proteomes" id="UP000663870">
    <property type="component" value="Unassembled WGS sequence"/>
</dbReference>
<evidence type="ECO:0000313" key="2">
    <source>
        <dbReference type="EMBL" id="CAF0812976.1"/>
    </source>
</evidence>
<feature type="compositionally biased region" description="Polar residues" evidence="1">
    <location>
        <begin position="34"/>
        <end position="51"/>
    </location>
</feature>
<feature type="compositionally biased region" description="Basic and acidic residues" evidence="1">
    <location>
        <begin position="52"/>
        <end position="64"/>
    </location>
</feature>